<evidence type="ECO:0000313" key="2">
    <source>
        <dbReference type="Proteomes" id="UP000801492"/>
    </source>
</evidence>
<dbReference type="OrthoDB" id="6725610at2759"/>
<dbReference type="AlphaFoldDB" id="A0A8K0CMV3"/>
<accession>A0A8K0CMV3</accession>
<proteinExistence type="predicted"/>
<protein>
    <submittedName>
        <fullName evidence="1">Uncharacterized protein</fullName>
    </submittedName>
</protein>
<dbReference type="InterPro" id="IPR004244">
    <property type="entry name" value="Transposase_22"/>
</dbReference>
<keyword evidence="2" id="KW-1185">Reference proteome</keyword>
<sequence length="218" mass="25694">MPLTREQISEINICVADAIKNYLENHAFIENVVKRVSVAMIDNMQKELEEFIQAVIQENIILKERIDHLEQYSRRNNIRIFGMAEKQKENLEDSVIDIFEKKLNVYVPKEAIERIHRTGRDSEGKTRPVIIKFLSYKTRQQVLNNKKKLKGTNFIVYEDLTKTRLSILHKVQTRIGRRNTWTQDGTIFFRRDNSIYAIKSSEDFDKYFKDVTVAHSVG</sequence>
<reference evidence="1" key="1">
    <citation type="submission" date="2019-08" db="EMBL/GenBank/DDBJ databases">
        <title>The genome of the North American firefly Photinus pyralis.</title>
        <authorList>
            <consortium name="Photinus pyralis genome working group"/>
            <person name="Fallon T.R."/>
            <person name="Sander Lower S.E."/>
            <person name="Weng J.-K."/>
        </authorList>
    </citation>
    <scope>NUCLEOTIDE SEQUENCE</scope>
    <source>
        <strain evidence="1">TRF0915ILg1</strain>
        <tissue evidence="1">Whole body</tissue>
    </source>
</reference>
<dbReference type="EMBL" id="VTPC01087037">
    <property type="protein sequence ID" value="KAF2886645.1"/>
    <property type="molecule type" value="Genomic_DNA"/>
</dbReference>
<dbReference type="Proteomes" id="UP000801492">
    <property type="component" value="Unassembled WGS sequence"/>
</dbReference>
<organism evidence="1 2">
    <name type="scientific">Ignelater luminosus</name>
    <name type="common">Cucubano</name>
    <name type="synonym">Pyrophorus luminosus</name>
    <dbReference type="NCBI Taxonomy" id="2038154"/>
    <lineage>
        <taxon>Eukaryota</taxon>
        <taxon>Metazoa</taxon>
        <taxon>Ecdysozoa</taxon>
        <taxon>Arthropoda</taxon>
        <taxon>Hexapoda</taxon>
        <taxon>Insecta</taxon>
        <taxon>Pterygota</taxon>
        <taxon>Neoptera</taxon>
        <taxon>Endopterygota</taxon>
        <taxon>Coleoptera</taxon>
        <taxon>Polyphaga</taxon>
        <taxon>Elateriformia</taxon>
        <taxon>Elateroidea</taxon>
        <taxon>Elateridae</taxon>
        <taxon>Agrypninae</taxon>
        <taxon>Pyrophorini</taxon>
        <taxon>Ignelater</taxon>
    </lineage>
</organism>
<comment type="caution">
    <text evidence="1">The sequence shown here is derived from an EMBL/GenBank/DDBJ whole genome shotgun (WGS) entry which is preliminary data.</text>
</comment>
<dbReference type="Gene3D" id="3.30.70.1820">
    <property type="entry name" value="L1 transposable element, RRM domain"/>
    <property type="match status" value="1"/>
</dbReference>
<dbReference type="PANTHER" id="PTHR11505">
    <property type="entry name" value="L1 TRANSPOSABLE ELEMENT-RELATED"/>
    <property type="match status" value="1"/>
</dbReference>
<evidence type="ECO:0000313" key="1">
    <source>
        <dbReference type="EMBL" id="KAF2886645.1"/>
    </source>
</evidence>
<gene>
    <name evidence="1" type="ORF">ILUMI_19529</name>
</gene>
<name>A0A8K0CMV3_IGNLU</name>